<dbReference type="OrthoDB" id="515405at2"/>
<dbReference type="RefSeq" id="WP_080812055.1">
    <property type="nucleotide sequence ID" value="NZ_CP021983.2"/>
</dbReference>
<dbReference type="KEGG" id="hhg:XM38_017780"/>
<name>A0A1Z3HKI8_9CYAN</name>
<dbReference type="EMBL" id="CP021983">
    <property type="protein sequence ID" value="ASC70831.1"/>
    <property type="molecule type" value="Genomic_DNA"/>
</dbReference>
<dbReference type="Proteomes" id="UP000191901">
    <property type="component" value="Chromosome"/>
</dbReference>
<organism evidence="1 2">
    <name type="scientific">Halomicronema hongdechloris C2206</name>
    <dbReference type="NCBI Taxonomy" id="1641165"/>
    <lineage>
        <taxon>Bacteria</taxon>
        <taxon>Bacillati</taxon>
        <taxon>Cyanobacteriota</taxon>
        <taxon>Cyanophyceae</taxon>
        <taxon>Nodosilineales</taxon>
        <taxon>Nodosilineaceae</taxon>
        <taxon>Halomicronema</taxon>
    </lineage>
</organism>
<accession>A0A1Z3HKI8</accession>
<dbReference type="AlphaFoldDB" id="A0A1Z3HKI8"/>
<gene>
    <name evidence="1" type="ORF">XM38_017780</name>
</gene>
<sequence>MQRRCTRNRKRSQRRAIYCPFHGCYLDSVSQKYSLYAESPQRLTAKGMNRLSALMLVANCSTVLLEGEWLEAFWCPQCQRSSWYHVEKIGARGYRVQLAPQALWRQATGVVHPRGNPSVGDFTRRQARAGGEIRDFRWAQ</sequence>
<reference evidence="1 2" key="1">
    <citation type="journal article" date="2016" name="Biochim. Biophys. Acta">
        <title>Characterization of red-shifted phycobilisomes isolated from the chlorophyll f-containing cyanobacterium Halomicronema hongdechloris.</title>
        <authorList>
            <person name="Li Y."/>
            <person name="Lin Y."/>
            <person name="Garvey C.J."/>
            <person name="Birch D."/>
            <person name="Corkery R.W."/>
            <person name="Loughlin P.C."/>
            <person name="Scheer H."/>
            <person name="Willows R.D."/>
            <person name="Chen M."/>
        </authorList>
    </citation>
    <scope>NUCLEOTIDE SEQUENCE [LARGE SCALE GENOMIC DNA]</scope>
    <source>
        <strain evidence="1 2">C2206</strain>
    </source>
</reference>
<evidence type="ECO:0000313" key="2">
    <source>
        <dbReference type="Proteomes" id="UP000191901"/>
    </source>
</evidence>
<dbReference type="STRING" id="1641165.XM38_19950"/>
<protein>
    <submittedName>
        <fullName evidence="1">Uncharacterized protein</fullName>
    </submittedName>
</protein>
<keyword evidence="2" id="KW-1185">Reference proteome</keyword>
<evidence type="ECO:0000313" key="1">
    <source>
        <dbReference type="EMBL" id="ASC70831.1"/>
    </source>
</evidence>
<proteinExistence type="predicted"/>